<proteinExistence type="predicted"/>
<evidence type="ECO:0000256" key="1">
    <source>
        <dbReference type="SAM" id="SignalP"/>
    </source>
</evidence>
<dbReference type="OrthoDB" id="7443601at2759"/>
<accession>A0A8J9VQ78</accession>
<sequence>MPPIRLIFLALALVYKVHGLQVKQLDMDIILKYYDHSYKDLQQKHEHHPQEYILKDDNDDFTRLIQNVAKNIDNDHKKRTYFNKPQYSNTNGKEYFDRKNHLWKLSTNNKKLLPLNEKMHRDLYENIPASGSDYSKLYVILDPKVNLPKSAMKDISGVISSVLSKSDSYKKSSVKDHSKKIQYYKGFVIKDNRRRIKESKETFASKDSLEYDYKPKRGKSDYGGGGRTAIPYIRHRGDIYERV</sequence>
<keyword evidence="3" id="KW-1185">Reference proteome</keyword>
<dbReference type="EMBL" id="OV170224">
    <property type="protein sequence ID" value="CAH0724765.1"/>
    <property type="molecule type" value="Genomic_DNA"/>
</dbReference>
<gene>
    <name evidence="2" type="ORF">BINO364_LOCUS10431</name>
</gene>
<feature type="non-terminal residue" evidence="2">
    <location>
        <position position="243"/>
    </location>
</feature>
<protein>
    <submittedName>
        <fullName evidence="2">Uncharacterized protein</fullName>
    </submittedName>
</protein>
<evidence type="ECO:0000313" key="3">
    <source>
        <dbReference type="Proteomes" id="UP000838878"/>
    </source>
</evidence>
<keyword evidence="1" id="KW-0732">Signal</keyword>
<feature type="chain" id="PRO_5035428922" evidence="1">
    <location>
        <begin position="20"/>
        <end position="243"/>
    </location>
</feature>
<dbReference type="AlphaFoldDB" id="A0A8J9VQ78"/>
<organism evidence="2 3">
    <name type="scientific">Brenthis ino</name>
    <name type="common">lesser marbled fritillary</name>
    <dbReference type="NCBI Taxonomy" id="405034"/>
    <lineage>
        <taxon>Eukaryota</taxon>
        <taxon>Metazoa</taxon>
        <taxon>Ecdysozoa</taxon>
        <taxon>Arthropoda</taxon>
        <taxon>Hexapoda</taxon>
        <taxon>Insecta</taxon>
        <taxon>Pterygota</taxon>
        <taxon>Neoptera</taxon>
        <taxon>Endopterygota</taxon>
        <taxon>Lepidoptera</taxon>
        <taxon>Glossata</taxon>
        <taxon>Ditrysia</taxon>
        <taxon>Papilionoidea</taxon>
        <taxon>Nymphalidae</taxon>
        <taxon>Heliconiinae</taxon>
        <taxon>Argynnini</taxon>
        <taxon>Brenthis</taxon>
    </lineage>
</organism>
<feature type="signal peptide" evidence="1">
    <location>
        <begin position="1"/>
        <end position="19"/>
    </location>
</feature>
<name>A0A8J9VQ78_9NEOP</name>
<reference evidence="2" key="1">
    <citation type="submission" date="2021-12" db="EMBL/GenBank/DDBJ databases">
        <authorList>
            <person name="Martin H S."/>
        </authorList>
    </citation>
    <scope>NUCLEOTIDE SEQUENCE</scope>
</reference>
<evidence type="ECO:0000313" key="2">
    <source>
        <dbReference type="EMBL" id="CAH0724765.1"/>
    </source>
</evidence>
<dbReference type="Proteomes" id="UP000838878">
    <property type="component" value="Chromosome 4"/>
</dbReference>